<reference evidence="3 4" key="2">
    <citation type="journal article" date="2017" name="Genome Biol.">
        <title>New reference genome sequences of hot pepper reveal the massive evolution of plant disease-resistance genes by retroduplication.</title>
        <authorList>
            <person name="Kim S."/>
            <person name="Park J."/>
            <person name="Yeom S.I."/>
            <person name="Kim Y.M."/>
            <person name="Seo E."/>
            <person name="Kim K.T."/>
            <person name="Kim M.S."/>
            <person name="Lee J.M."/>
            <person name="Cheong K."/>
            <person name="Shin H.S."/>
            <person name="Kim S.B."/>
            <person name="Han K."/>
            <person name="Lee J."/>
            <person name="Park M."/>
            <person name="Lee H.A."/>
            <person name="Lee H.Y."/>
            <person name="Lee Y."/>
            <person name="Oh S."/>
            <person name="Lee J.H."/>
            <person name="Choi E."/>
            <person name="Choi E."/>
            <person name="Lee S.E."/>
            <person name="Jeon J."/>
            <person name="Kim H."/>
            <person name="Choi G."/>
            <person name="Song H."/>
            <person name="Lee J."/>
            <person name="Lee S.C."/>
            <person name="Kwon J.K."/>
            <person name="Lee H.Y."/>
            <person name="Koo N."/>
            <person name="Hong Y."/>
            <person name="Kim R.W."/>
            <person name="Kang W.H."/>
            <person name="Huh J.H."/>
            <person name="Kang B.C."/>
            <person name="Yang T.J."/>
            <person name="Lee Y.H."/>
            <person name="Bennetzen J.L."/>
            <person name="Choi D."/>
        </authorList>
    </citation>
    <scope>NUCLEOTIDE SEQUENCE [LARGE SCALE GENOMIC DNA]</scope>
    <source>
        <strain evidence="4">cv. CM334</strain>
    </source>
</reference>
<dbReference type="EMBL" id="AYRZ02000005">
    <property type="protein sequence ID" value="PHT81323.1"/>
    <property type="molecule type" value="Genomic_DNA"/>
</dbReference>
<dbReference type="OMA" id="EEVWITG"/>
<dbReference type="GO" id="GO:0031390">
    <property type="term" value="C:Ctf18 RFC-like complex"/>
    <property type="evidence" value="ECO:0007669"/>
    <property type="project" value="InterPro"/>
</dbReference>
<dbReference type="PANTHER" id="PTHR13395">
    <property type="entry name" value="SISTER CHROMATID COHESION PROTEIN DCC1-RELATED"/>
    <property type="match status" value="1"/>
</dbReference>
<accession>A0A2G2ZH67</accession>
<evidence type="ECO:0000256" key="2">
    <source>
        <dbReference type="ARBA" id="ARBA00022705"/>
    </source>
</evidence>
<reference evidence="3 4" key="1">
    <citation type="journal article" date="2014" name="Nat. Genet.">
        <title>Genome sequence of the hot pepper provides insights into the evolution of pungency in Capsicum species.</title>
        <authorList>
            <person name="Kim S."/>
            <person name="Park M."/>
            <person name="Yeom S.I."/>
            <person name="Kim Y.M."/>
            <person name="Lee J.M."/>
            <person name="Lee H.A."/>
            <person name="Seo E."/>
            <person name="Choi J."/>
            <person name="Cheong K."/>
            <person name="Kim K.T."/>
            <person name="Jung K."/>
            <person name="Lee G.W."/>
            <person name="Oh S.K."/>
            <person name="Bae C."/>
            <person name="Kim S.B."/>
            <person name="Lee H.Y."/>
            <person name="Kim S.Y."/>
            <person name="Kim M.S."/>
            <person name="Kang B.C."/>
            <person name="Jo Y.D."/>
            <person name="Yang H.B."/>
            <person name="Jeong H.J."/>
            <person name="Kang W.H."/>
            <person name="Kwon J.K."/>
            <person name="Shin C."/>
            <person name="Lim J.Y."/>
            <person name="Park J.H."/>
            <person name="Huh J.H."/>
            <person name="Kim J.S."/>
            <person name="Kim B.D."/>
            <person name="Cohen O."/>
            <person name="Paran I."/>
            <person name="Suh M.C."/>
            <person name="Lee S.B."/>
            <person name="Kim Y.K."/>
            <person name="Shin Y."/>
            <person name="Noh S.J."/>
            <person name="Park J."/>
            <person name="Seo Y.S."/>
            <person name="Kwon S.Y."/>
            <person name="Kim H.A."/>
            <person name="Park J.M."/>
            <person name="Kim H.J."/>
            <person name="Choi S.B."/>
            <person name="Bosland P.W."/>
            <person name="Reeves G."/>
            <person name="Jo S.H."/>
            <person name="Lee B.W."/>
            <person name="Cho H.T."/>
            <person name="Choi H.S."/>
            <person name="Lee M.S."/>
            <person name="Yu Y."/>
            <person name="Do Choi Y."/>
            <person name="Park B.S."/>
            <person name="van Deynze A."/>
            <person name="Ashrafi H."/>
            <person name="Hill T."/>
            <person name="Kim W.T."/>
            <person name="Pai H.S."/>
            <person name="Ahn H.K."/>
            <person name="Yeam I."/>
            <person name="Giovannoni J.J."/>
            <person name="Rose J.K."/>
            <person name="Sorensen I."/>
            <person name="Lee S.J."/>
            <person name="Kim R.W."/>
            <person name="Choi I.Y."/>
            <person name="Choi B.S."/>
            <person name="Lim J.S."/>
            <person name="Lee Y.H."/>
            <person name="Choi D."/>
        </authorList>
    </citation>
    <scope>NUCLEOTIDE SEQUENCE [LARGE SCALE GENOMIC DNA]</scope>
    <source>
        <strain evidence="4">cv. CM334</strain>
    </source>
</reference>
<evidence type="ECO:0000313" key="4">
    <source>
        <dbReference type="Proteomes" id="UP000222542"/>
    </source>
</evidence>
<keyword evidence="2" id="KW-0235">DNA replication</keyword>
<dbReference type="Proteomes" id="UP000222542">
    <property type="component" value="Unassembled WGS sequence"/>
</dbReference>
<name>A0A2G2ZH67_CAPAN</name>
<comment type="similarity">
    <text evidence="1">Belongs to the DCC1 family.</text>
</comment>
<evidence type="ECO:0000313" key="3">
    <source>
        <dbReference type="EMBL" id="PHT81323.1"/>
    </source>
</evidence>
<dbReference type="GO" id="GO:0006260">
    <property type="term" value="P:DNA replication"/>
    <property type="evidence" value="ECO:0007669"/>
    <property type="project" value="UniProtKB-KW"/>
</dbReference>
<organism evidence="3 4">
    <name type="scientific">Capsicum annuum</name>
    <name type="common">Capsicum pepper</name>
    <dbReference type="NCBI Taxonomy" id="4072"/>
    <lineage>
        <taxon>Eukaryota</taxon>
        <taxon>Viridiplantae</taxon>
        <taxon>Streptophyta</taxon>
        <taxon>Embryophyta</taxon>
        <taxon>Tracheophyta</taxon>
        <taxon>Spermatophyta</taxon>
        <taxon>Magnoliopsida</taxon>
        <taxon>eudicotyledons</taxon>
        <taxon>Gunneridae</taxon>
        <taxon>Pentapetalae</taxon>
        <taxon>asterids</taxon>
        <taxon>lamiids</taxon>
        <taxon>Solanales</taxon>
        <taxon>Solanaceae</taxon>
        <taxon>Solanoideae</taxon>
        <taxon>Capsiceae</taxon>
        <taxon>Capsicum</taxon>
    </lineage>
</organism>
<proteinExistence type="inferred from homology"/>
<dbReference type="GO" id="GO:0007064">
    <property type="term" value="P:mitotic sister chromatid cohesion"/>
    <property type="evidence" value="ECO:0007669"/>
    <property type="project" value="InterPro"/>
</dbReference>
<dbReference type="PANTHER" id="PTHR13395:SF6">
    <property type="entry name" value="SISTER CHROMATID COHESION PROTEIN DCC1"/>
    <property type="match status" value="1"/>
</dbReference>
<dbReference type="AlphaFoldDB" id="A0A2G2ZH67"/>
<gene>
    <name evidence="3" type="ORF">T459_14338</name>
</gene>
<dbReference type="STRING" id="4072.A0A2G2ZH67"/>
<dbReference type="Gramene" id="PHT81323">
    <property type="protein sequence ID" value="PHT81323"/>
    <property type="gene ID" value="T459_14338"/>
</dbReference>
<comment type="caution">
    <text evidence="3">The sequence shown here is derived from an EMBL/GenBank/DDBJ whole genome shotgun (WGS) entry which is preliminary data.</text>
</comment>
<protein>
    <submittedName>
        <fullName evidence="3">Uncharacterized protein</fullName>
    </submittedName>
</protein>
<evidence type="ECO:0000256" key="1">
    <source>
        <dbReference type="ARBA" id="ARBA00007017"/>
    </source>
</evidence>
<keyword evidence="4" id="KW-1185">Reference proteome</keyword>
<dbReference type="Pfam" id="PF09724">
    <property type="entry name" value="Dcc1"/>
    <property type="match status" value="1"/>
</dbReference>
<dbReference type="InterPro" id="IPR019128">
    <property type="entry name" value="Dcc1"/>
</dbReference>
<sequence length="151" mass="16664">MEIEKSQPYGEGGAEAILNVQPNTSIFIAYHHLFGPHDDLMLLELDEMLLPDILNQRDKSYVDAVLCRQSKTYAVKFVGTSNSVFLIPPSNLSISLGASPNPSEKDHENSVVASVIKVVPGSMELVKVAPRLDKLKLLLSENPYGFDKCHK</sequence>